<protein>
    <recommendedName>
        <fullName evidence="1">SnoaL-like domain-containing protein</fullName>
    </recommendedName>
</protein>
<dbReference type="GeneID" id="32901035"/>
<feature type="domain" description="SnoaL-like" evidence="1">
    <location>
        <begin position="13"/>
        <end position="133"/>
    </location>
</feature>
<evidence type="ECO:0000313" key="2">
    <source>
        <dbReference type="EMBL" id="ARS64165.1"/>
    </source>
</evidence>
<dbReference type="InterPro" id="IPR032710">
    <property type="entry name" value="NTF2-like_dom_sf"/>
</dbReference>
<dbReference type="EMBL" id="CP021324">
    <property type="protein sequence ID" value="ARS64165.1"/>
    <property type="molecule type" value="Genomic_DNA"/>
</dbReference>
<dbReference type="Pfam" id="PF13474">
    <property type="entry name" value="SnoaL_3"/>
    <property type="match status" value="1"/>
</dbReference>
<keyword evidence="3" id="KW-1185">Reference proteome</keyword>
<accession>A0A2Z2HK38</accession>
<evidence type="ECO:0000313" key="3">
    <source>
        <dbReference type="Proteomes" id="UP000249949"/>
    </source>
</evidence>
<gene>
    <name evidence="2" type="ORF">NMSP_0544</name>
</gene>
<dbReference type="RefSeq" id="WP_086907319.1">
    <property type="nucleotide sequence ID" value="NZ_CP021324.1"/>
</dbReference>
<dbReference type="Proteomes" id="UP000249949">
    <property type="component" value="Chromosome"/>
</dbReference>
<dbReference type="SUPFAM" id="SSF54427">
    <property type="entry name" value="NTF2-like"/>
    <property type="match status" value="1"/>
</dbReference>
<dbReference type="InterPro" id="IPR037401">
    <property type="entry name" value="SnoaL-like"/>
</dbReference>
<proteinExistence type="predicted"/>
<sequence length="137" mass="15920">MNILTDNEEIIKIIETLFQSGISKDLSKLREIHLDDPKFSSFSDLPPYDLKDYQTTIELEELRFISISDYDYEIKNPKISIFENFAIVALELMQKGMLVDNKAYTGEHMIINGRATFVLVKQPTWKIAHIHLSKIDQ</sequence>
<dbReference type="AlphaFoldDB" id="A0A2Z2HK38"/>
<reference evidence="2 3" key="1">
    <citation type="journal article" date="2017" name="Environ. Microbiol.">
        <title>Genome and epigenome of a novel marine Thaumarchaeota strain suggest viral infection, phosphorothioation DNA modification and multiple restriction systems.</title>
        <authorList>
            <person name="Ahlgren N.A."/>
            <person name="Chen Y."/>
            <person name="Needham D.M."/>
            <person name="Parada A.E."/>
            <person name="Sachdeva R."/>
            <person name="Trinh V."/>
            <person name="Chen T."/>
            <person name="Fuhrman J.A."/>
        </authorList>
    </citation>
    <scope>NUCLEOTIDE SEQUENCE [LARGE SCALE GENOMIC DNA]</scope>
    <source>
        <strain evidence="2 3">SPOT01</strain>
    </source>
</reference>
<dbReference type="Gene3D" id="3.10.450.50">
    <property type="match status" value="1"/>
</dbReference>
<evidence type="ECO:0000259" key="1">
    <source>
        <dbReference type="Pfam" id="PF13474"/>
    </source>
</evidence>
<dbReference type="OrthoDB" id="8390at2157"/>
<dbReference type="KEGG" id="nct:NMSP_0544"/>
<name>A0A2Z2HK38_9ARCH</name>
<organism evidence="2 3">
    <name type="scientific">Candidatus Nitrosomarinus catalinensis</name>
    <dbReference type="NCBI Taxonomy" id="1898749"/>
    <lineage>
        <taxon>Archaea</taxon>
        <taxon>Nitrososphaerota</taxon>
        <taxon>Nitrososphaeria</taxon>
        <taxon>Nitrosopumilales</taxon>
        <taxon>Nitrosopumilaceae</taxon>
        <taxon>Candidatus Nitrosomarinus</taxon>
    </lineage>
</organism>